<comment type="similarity">
    <text evidence="1">Belongs to the PPR family. PCMP-H subfamily.</text>
</comment>
<reference evidence="7 8" key="1">
    <citation type="submission" date="2024-11" db="EMBL/GenBank/DDBJ databases">
        <title>A near-complete genome assembly of Cinchona calisaya.</title>
        <authorList>
            <person name="Lian D.C."/>
            <person name="Zhao X.W."/>
            <person name="Wei L."/>
        </authorList>
    </citation>
    <scope>NUCLEOTIDE SEQUENCE [LARGE SCALE GENOMIC DNA]</scope>
    <source>
        <tissue evidence="7">Nenye</tissue>
    </source>
</reference>
<dbReference type="NCBIfam" id="TIGR00756">
    <property type="entry name" value="PPR"/>
    <property type="match status" value="8"/>
</dbReference>
<evidence type="ECO:0000313" key="7">
    <source>
        <dbReference type="EMBL" id="KAL3517277.1"/>
    </source>
</evidence>
<feature type="repeat" description="PPR" evidence="4">
    <location>
        <begin position="367"/>
        <end position="401"/>
    </location>
</feature>
<comment type="similarity">
    <text evidence="3">Belongs to the PPR family. PCMP-E subfamily.</text>
</comment>
<evidence type="ECO:0000256" key="2">
    <source>
        <dbReference type="ARBA" id="ARBA00022737"/>
    </source>
</evidence>
<dbReference type="EMBL" id="JBJUIK010000010">
    <property type="protein sequence ID" value="KAL3517277.1"/>
    <property type="molecule type" value="Genomic_DNA"/>
</dbReference>
<evidence type="ECO:0000313" key="8">
    <source>
        <dbReference type="Proteomes" id="UP001630127"/>
    </source>
</evidence>
<dbReference type="Pfam" id="PF13041">
    <property type="entry name" value="PPR_2"/>
    <property type="match status" value="4"/>
</dbReference>
<accession>A0ABD2ZGM5</accession>
<dbReference type="InterPro" id="IPR011990">
    <property type="entry name" value="TPR-like_helical_dom_sf"/>
</dbReference>
<keyword evidence="2" id="KW-0677">Repeat</keyword>
<feature type="region of interest" description="Disordered" evidence="5">
    <location>
        <begin position="1"/>
        <end position="27"/>
    </location>
</feature>
<dbReference type="Proteomes" id="UP001630127">
    <property type="component" value="Unassembled WGS sequence"/>
</dbReference>
<sequence length="946" mass="107130">MEAIASLQHLKPSLLHHHPPQKNQSKNFTTNFSLANVAEIPPSETPSPSASLQSPPFNPFSNSNLSSFQDFTELNSLAAVKMKHAQIIKLSKKSASGDKIQSLILSYLEFQDFHSAALLFVMDFAQNYLYWNYFLDEFKSFRGDLREILEVFDELYKKGVNFDSRNLALLLKICSNSMDLWLGVEVHAYLIKKGLDLDVHIKCALMNFYGRCWGAESANKAFYEASPDHDESLLWNEAILVNLRNEKWVQGVQFFGEMKHSFLKTNSFVVAKVLQACAKLGAVDQGKQIHGYVIRNSLDSKMLICNSLINMYMKCNEPELARMVFDSMEDRDLSSWNSMIGGYGSLGYLNEACRLFGDMEGSNIRPDIITWNCLLSGHFVCGLNQEVLSILRKMQIAGYKPNSGSISSALQAISELGFLSFRKEIHCFVIRNDLDYDLHVGTSLLDMYVKNDDLTSARTVFDNMKSRNIIAWNCVISGYVFRGLFEEAHNLLDQMEEDGHRPDLVTYNILVSGYSVSGCIKEALAMISQIKISGLTPNVVSWTALISGCTQNGYYKDAIKYFIEMQKEGIKPNSTTLSSLLRACAGLSLLQKGKEVHCNSIKNAFLQDVFVNTALIDMYSKCGSLKSAYEVFQTIQNKTLASWNSMIGGFAMYSLGKDAISLFQEIQCGNIRPDAITFTALLSGCRNSGLISEGWKYFDSMKMDHGIMPTIEHYSCMVDLLGKAGYLDEAWDLIQKMPMEPDATVWGAFLSSCRIYKNLELGEIAAEELFKLEPRNAANYVLLMNLYSVLNRWKDVDRIRELMEVNCVKVGHVWSWILINQTVHIFSAVGKAHPDEGEIHFELYHLISEMKNLGYVPATERVYQNIDIMEKEKMLLSHTEKLAITYGLIHTKDSSPIRVIKNTRTCSDCHTVAKYISLLRRRDIFLKDGLRFHHFSEGKCSCNDFW</sequence>
<dbReference type="FunFam" id="1.25.40.10:FF:000031">
    <property type="entry name" value="Pentatricopeptide repeat-containing protein mitochondrial"/>
    <property type="match status" value="1"/>
</dbReference>
<dbReference type="PANTHER" id="PTHR47926:SF539">
    <property type="entry name" value="DYW DOMAIN-CONTAINING PROTEIN"/>
    <property type="match status" value="1"/>
</dbReference>
<feature type="repeat" description="PPR" evidence="4">
    <location>
        <begin position="538"/>
        <end position="572"/>
    </location>
</feature>
<evidence type="ECO:0000256" key="1">
    <source>
        <dbReference type="ARBA" id="ARBA00006643"/>
    </source>
</evidence>
<dbReference type="InterPro" id="IPR046960">
    <property type="entry name" value="PPR_At4g14850-like_plant"/>
</dbReference>
<feature type="repeat" description="PPR" evidence="4">
    <location>
        <begin position="639"/>
        <end position="673"/>
    </location>
</feature>
<dbReference type="InterPro" id="IPR046848">
    <property type="entry name" value="E_motif"/>
</dbReference>
<feature type="repeat" description="PPR" evidence="4">
    <location>
        <begin position="503"/>
        <end position="537"/>
    </location>
</feature>
<dbReference type="Pfam" id="PF20431">
    <property type="entry name" value="E_motif"/>
    <property type="match status" value="1"/>
</dbReference>
<dbReference type="Gene3D" id="1.25.40.10">
    <property type="entry name" value="Tetratricopeptide repeat domain"/>
    <property type="match status" value="4"/>
</dbReference>
<evidence type="ECO:0000256" key="4">
    <source>
        <dbReference type="PROSITE-ProRule" id="PRU00708"/>
    </source>
</evidence>
<evidence type="ECO:0000256" key="3">
    <source>
        <dbReference type="ARBA" id="ARBA00061659"/>
    </source>
</evidence>
<dbReference type="PANTHER" id="PTHR47926">
    <property type="entry name" value="PENTATRICOPEPTIDE REPEAT-CONTAINING PROTEIN"/>
    <property type="match status" value="1"/>
</dbReference>
<dbReference type="FunFam" id="1.25.40.10:FF:000280">
    <property type="entry name" value="Pentatricopeptide repeat-containing protein"/>
    <property type="match status" value="1"/>
</dbReference>
<feature type="repeat" description="PPR" evidence="4">
    <location>
        <begin position="468"/>
        <end position="502"/>
    </location>
</feature>
<keyword evidence="8" id="KW-1185">Reference proteome</keyword>
<feature type="repeat" description="PPR" evidence="4">
    <location>
        <begin position="332"/>
        <end position="366"/>
    </location>
</feature>
<name>A0ABD2ZGM5_9GENT</name>
<feature type="domain" description="DYW" evidence="6">
    <location>
        <begin position="854"/>
        <end position="946"/>
    </location>
</feature>
<evidence type="ECO:0000256" key="5">
    <source>
        <dbReference type="SAM" id="MobiDB-lite"/>
    </source>
</evidence>
<dbReference type="Pfam" id="PF14432">
    <property type="entry name" value="DYW_deaminase"/>
    <property type="match status" value="1"/>
</dbReference>
<protein>
    <recommendedName>
        <fullName evidence="6">DYW domain-containing protein</fullName>
    </recommendedName>
</protein>
<comment type="caution">
    <text evidence="7">The sequence shown here is derived from an EMBL/GenBank/DDBJ whole genome shotgun (WGS) entry which is preliminary data.</text>
</comment>
<feature type="compositionally biased region" description="Low complexity" evidence="5">
    <location>
        <begin position="1"/>
        <end position="13"/>
    </location>
</feature>
<organism evidence="7 8">
    <name type="scientific">Cinchona calisaya</name>
    <dbReference type="NCBI Taxonomy" id="153742"/>
    <lineage>
        <taxon>Eukaryota</taxon>
        <taxon>Viridiplantae</taxon>
        <taxon>Streptophyta</taxon>
        <taxon>Embryophyta</taxon>
        <taxon>Tracheophyta</taxon>
        <taxon>Spermatophyta</taxon>
        <taxon>Magnoliopsida</taxon>
        <taxon>eudicotyledons</taxon>
        <taxon>Gunneridae</taxon>
        <taxon>Pentapetalae</taxon>
        <taxon>asterids</taxon>
        <taxon>lamiids</taxon>
        <taxon>Gentianales</taxon>
        <taxon>Rubiaceae</taxon>
        <taxon>Cinchonoideae</taxon>
        <taxon>Cinchoneae</taxon>
        <taxon>Cinchona</taxon>
    </lineage>
</organism>
<dbReference type="FunFam" id="1.25.40.10:FF:000782">
    <property type="entry name" value="Pentatricopeptide repeat-containing protein"/>
    <property type="match status" value="1"/>
</dbReference>
<dbReference type="Pfam" id="PF01535">
    <property type="entry name" value="PPR"/>
    <property type="match status" value="2"/>
</dbReference>
<dbReference type="FunFam" id="1.25.40.10:FF:000393">
    <property type="entry name" value="Pentatricopeptide repeat-containing protein At1g20230"/>
    <property type="match status" value="1"/>
</dbReference>
<dbReference type="InterPro" id="IPR002885">
    <property type="entry name" value="PPR_rpt"/>
</dbReference>
<proteinExistence type="inferred from homology"/>
<dbReference type="PROSITE" id="PS51375">
    <property type="entry name" value="PPR"/>
    <property type="match status" value="7"/>
</dbReference>
<dbReference type="AlphaFoldDB" id="A0ABD2ZGM5"/>
<dbReference type="InterPro" id="IPR032867">
    <property type="entry name" value="DYW_dom"/>
</dbReference>
<evidence type="ECO:0000259" key="6">
    <source>
        <dbReference type="Pfam" id="PF14432"/>
    </source>
</evidence>
<gene>
    <name evidence="7" type="ORF">ACH5RR_024179</name>
</gene>
<feature type="repeat" description="PPR" evidence="4">
    <location>
        <begin position="674"/>
        <end position="709"/>
    </location>
</feature>